<dbReference type="PANTHER" id="PTHR36214">
    <property type="match status" value="1"/>
</dbReference>
<evidence type="ECO:0000313" key="3">
    <source>
        <dbReference type="EMBL" id="CAD6493916.1"/>
    </source>
</evidence>
<dbReference type="Pfam" id="PF03599">
    <property type="entry name" value="CdhD"/>
    <property type="match status" value="1"/>
</dbReference>
<dbReference type="NCBIfam" id="NF003376">
    <property type="entry name" value="PRK04452.1-2"/>
    <property type="match status" value="1"/>
</dbReference>
<gene>
    <name evidence="3" type="primary">cdhD1</name>
    <name evidence="4" type="ORF">EMLJLAPB_01073</name>
    <name evidence="3" type="ORF">FFODKBPE_00595</name>
</gene>
<dbReference type="NCBIfam" id="NF003375">
    <property type="entry name" value="PRK04452.1-1"/>
    <property type="match status" value="1"/>
</dbReference>
<dbReference type="SUPFAM" id="SSF51717">
    <property type="entry name" value="Dihydropteroate synthetase-like"/>
    <property type="match status" value="1"/>
</dbReference>
<organism evidence="3 5">
    <name type="scientific">Candidatus Argoarchaeum ethanivorans</name>
    <dbReference type="NCBI Taxonomy" id="2608793"/>
    <lineage>
        <taxon>Archaea</taxon>
        <taxon>Methanobacteriati</taxon>
        <taxon>Methanobacteriota</taxon>
        <taxon>Stenosarchaea group</taxon>
        <taxon>Methanomicrobia</taxon>
        <taxon>Methanosarcinales</taxon>
        <taxon>Methanosarcinales incertae sedis</taxon>
        <taxon>GOM Arc I cluster</taxon>
        <taxon>Candidatus Argoarchaeum</taxon>
    </lineage>
</organism>
<dbReference type="InterPro" id="IPR011005">
    <property type="entry name" value="Dihydropteroate_synth-like_sf"/>
</dbReference>
<dbReference type="PANTHER" id="PTHR36214:SF5">
    <property type="entry name" value="ACETYL-COA DECARBONYLASE_SYNTHASE COMPLEX SUBUNIT DELTA"/>
    <property type="match status" value="1"/>
</dbReference>
<protein>
    <submittedName>
        <fullName evidence="3">Acetyl-CoA decarbonylase/synthase complex subunit delta 1</fullName>
    </submittedName>
</protein>
<dbReference type="EMBL" id="CAJHIP010000036">
    <property type="protein sequence ID" value="CAD6493916.1"/>
    <property type="molecule type" value="Genomic_DNA"/>
</dbReference>
<dbReference type="InterPro" id="IPR016041">
    <property type="entry name" value="Ac-CoA_synth_d_su_TIM-brl"/>
</dbReference>
<evidence type="ECO:0000259" key="2">
    <source>
        <dbReference type="Pfam" id="PF03599"/>
    </source>
</evidence>
<dbReference type="InterPro" id="IPR004486">
    <property type="entry name" value="CO_DH/Ac-CoA_synth_dsu"/>
</dbReference>
<sequence length="393" mass="43449">MSKKLTLAEVIELLNNVEIEALEGVTFEGDIEIEIDESVMNFREEANKLIESRFAVGTVKEWTTAIEEVTIGATPANGGTRGHAVTIGGEKALPYYFDSEMKNPTCVVAIDVFDMPIQLAKSVRTSYEDVMESPSDWAKKVVSEYHADMIALHLISTDPKRKDASASEASKTVEDVLQAVDVPIIISGSGTHKKDPEVLEKAAEVSEGERCLIASANPDNDYERVARAANQYGHVLLSWTQLEINAQKELNRKLIKHCEVSRDRIVMDPTTAALGYGLDYAYSNVERIRLAGLTGDKELNFPTLSVSSNAWNAREAWMISSPLKEDSNWGEREHRGLIWEAATGFALALAGCELFMMMHPGSAQLLKKITRMLGGSINEEKTDLSNWITKLII</sequence>
<name>A0A811T941_9EURY</name>
<dbReference type="GO" id="GO:0006730">
    <property type="term" value="P:one-carbon metabolic process"/>
    <property type="evidence" value="ECO:0007669"/>
    <property type="project" value="InterPro"/>
</dbReference>
<dbReference type="GO" id="GO:0015948">
    <property type="term" value="P:methanogenesis"/>
    <property type="evidence" value="ECO:0007669"/>
    <property type="project" value="UniProtKB-KW"/>
</dbReference>
<dbReference type="Proteomes" id="UP000603056">
    <property type="component" value="Unassembled WGS sequence"/>
</dbReference>
<dbReference type="InterPro" id="IPR051069">
    <property type="entry name" value="ACDS_complex_subunit"/>
</dbReference>
<dbReference type="NCBIfam" id="TIGR00381">
    <property type="entry name" value="cdhD"/>
    <property type="match status" value="1"/>
</dbReference>
<evidence type="ECO:0000313" key="5">
    <source>
        <dbReference type="Proteomes" id="UP000603056"/>
    </source>
</evidence>
<dbReference type="Gene3D" id="3.20.20.20">
    <property type="entry name" value="Dihydropteroate synthase-like"/>
    <property type="match status" value="1"/>
</dbReference>
<reference evidence="3" key="1">
    <citation type="submission" date="2020-10" db="EMBL/GenBank/DDBJ databases">
        <authorList>
            <person name="Hahn C.J."/>
            <person name="Laso-Perez R."/>
            <person name="Vulcano F."/>
            <person name="Vaziourakis K.-M."/>
            <person name="Stokke R."/>
            <person name="Steen I.H."/>
            <person name="Teske A."/>
            <person name="Boetius A."/>
            <person name="Liebeke M."/>
            <person name="Amann R."/>
            <person name="Knittel K."/>
        </authorList>
    </citation>
    <scope>NUCLEOTIDE SEQUENCE</scope>
    <source>
        <strain evidence="4">Gfbio:e3339647-f889-4370-9287-4fb5cb688e4c:AG392D22_GoMArc1</strain>
        <strain evidence="3">Gfbio:e3339647-f889-4370-9287-4fb5cb688e4c:AG394J04_GoMArc1</strain>
    </source>
</reference>
<comment type="caution">
    <text evidence="3">The sequence shown here is derived from an EMBL/GenBank/DDBJ whole genome shotgun (WGS) entry which is preliminary data.</text>
</comment>
<accession>A0A811T941</accession>
<keyword evidence="1" id="KW-0484">Methanogenesis</keyword>
<dbReference type="EMBL" id="CAJHIS010000042">
    <property type="protein sequence ID" value="CAD6494988.1"/>
    <property type="molecule type" value="Genomic_DNA"/>
</dbReference>
<feature type="domain" description="CO dehydrogenase/acetyl-CoA synthase delta subunit TIM barrel" evidence="2">
    <location>
        <begin position="68"/>
        <end position="320"/>
    </location>
</feature>
<proteinExistence type="predicted"/>
<evidence type="ECO:0000256" key="1">
    <source>
        <dbReference type="ARBA" id="ARBA00022994"/>
    </source>
</evidence>
<evidence type="ECO:0000313" key="4">
    <source>
        <dbReference type="EMBL" id="CAD6494988.1"/>
    </source>
</evidence>
<dbReference type="AlphaFoldDB" id="A0A811T941"/>
<dbReference type="Proteomes" id="UP000634805">
    <property type="component" value="Unassembled WGS sequence"/>
</dbReference>